<accession>A0A9W4XE52</accession>
<name>A0A9W4XE52_9PROT</name>
<evidence type="ECO:0000313" key="2">
    <source>
        <dbReference type="EMBL" id="CAI3959961.1"/>
    </source>
</evidence>
<dbReference type="InterPro" id="IPR025591">
    <property type="entry name" value="RloB"/>
</dbReference>
<dbReference type="EMBL" id="CAMXCS010000011">
    <property type="protein sequence ID" value="CAI3959961.1"/>
    <property type="molecule type" value="Genomic_DNA"/>
</dbReference>
<dbReference type="Proteomes" id="UP001154259">
    <property type="component" value="Unassembled WGS sequence"/>
</dbReference>
<dbReference type="Pfam" id="PF13707">
    <property type="entry name" value="RloB"/>
    <property type="match status" value="1"/>
</dbReference>
<dbReference type="RefSeq" id="WP_271790657.1">
    <property type="nucleotide sequence ID" value="NZ_CAMXCM010000011.1"/>
</dbReference>
<reference evidence="1" key="1">
    <citation type="submission" date="2022-10" db="EMBL/GenBank/DDBJ databases">
        <authorList>
            <person name="Botero Cardona J."/>
        </authorList>
    </citation>
    <scope>NUCLEOTIDE SEQUENCE</scope>
    <source>
        <strain evidence="1">LMG 31819</strain>
        <strain evidence="2">R-53529</strain>
    </source>
</reference>
<proteinExistence type="predicted"/>
<evidence type="ECO:0000313" key="4">
    <source>
        <dbReference type="Proteomes" id="UP001154259"/>
    </source>
</evidence>
<organism evidence="1 3">
    <name type="scientific">Commensalibacter communis</name>
    <dbReference type="NCBI Taxonomy" id="2972786"/>
    <lineage>
        <taxon>Bacteria</taxon>
        <taxon>Pseudomonadati</taxon>
        <taxon>Pseudomonadota</taxon>
        <taxon>Alphaproteobacteria</taxon>
        <taxon>Acetobacterales</taxon>
        <taxon>Acetobacteraceae</taxon>
    </lineage>
</organism>
<evidence type="ECO:0000313" key="3">
    <source>
        <dbReference type="Proteomes" id="UP001154255"/>
    </source>
</evidence>
<keyword evidence="4" id="KW-1185">Reference proteome</keyword>
<dbReference type="AlphaFoldDB" id="A0A9W4XE52"/>
<comment type="caution">
    <text evidence="1">The sequence shown here is derived from an EMBL/GenBank/DDBJ whole genome shotgun (WGS) entry which is preliminary data.</text>
</comment>
<protein>
    <recommendedName>
        <fullName evidence="5">RloB-like protein</fullName>
    </recommendedName>
</protein>
<dbReference type="EMBL" id="CAMXCM010000011">
    <property type="protein sequence ID" value="CAI3958209.1"/>
    <property type="molecule type" value="Genomic_DNA"/>
</dbReference>
<gene>
    <name evidence="2" type="ORF">R53529_LOCUS2241</name>
    <name evidence="1" type="ORF">R53530_LOCUS2255</name>
</gene>
<dbReference type="Proteomes" id="UP001154255">
    <property type="component" value="Unassembled WGS sequence"/>
</dbReference>
<evidence type="ECO:0008006" key="5">
    <source>
        <dbReference type="Google" id="ProtNLM"/>
    </source>
</evidence>
<evidence type="ECO:0000313" key="1">
    <source>
        <dbReference type="EMBL" id="CAI3958209.1"/>
    </source>
</evidence>
<sequence length="205" mass="24469">MARFQNKRKTANREYRKTFHILWEGRVTEKEYFEWIGRKTGIVIRSIKKSNDDTTSCKKLLNLAEKYLVNHKDDIKRGDEIWIIIDQDNRNETDPYLDQLIGWQDPTRKYFVAVSDPKFEYWLLLHFECANNLSDAQNCCDRLEQCCQKQDAKYKLSKKFPSHFYTLDKVESAICNAKKRNRCKNEDDPFYTDVYLLVEKIIGNS</sequence>